<reference evidence="2 3" key="1">
    <citation type="submission" date="2019-03" db="EMBL/GenBank/DDBJ databases">
        <title>Genomic Encyclopedia of Type Strains, Phase IV (KMG-IV): sequencing the most valuable type-strain genomes for metagenomic binning, comparative biology and taxonomic classification.</title>
        <authorList>
            <person name="Goeker M."/>
        </authorList>
    </citation>
    <scope>NUCLEOTIDE SEQUENCE [LARGE SCALE GENOMIC DNA]</scope>
    <source>
        <strain evidence="2 3">DSM 25059</strain>
    </source>
</reference>
<protein>
    <submittedName>
        <fullName evidence="2">Uncharacterized protein</fullName>
    </submittedName>
</protein>
<keyword evidence="3" id="KW-1185">Reference proteome</keyword>
<keyword evidence="1" id="KW-0472">Membrane</keyword>
<keyword evidence="1" id="KW-1133">Transmembrane helix</keyword>
<feature type="transmembrane region" description="Helical" evidence="1">
    <location>
        <begin position="35"/>
        <end position="53"/>
    </location>
</feature>
<feature type="transmembrane region" description="Helical" evidence="1">
    <location>
        <begin position="111"/>
        <end position="131"/>
    </location>
</feature>
<evidence type="ECO:0000256" key="1">
    <source>
        <dbReference type="SAM" id="Phobius"/>
    </source>
</evidence>
<feature type="transmembrane region" description="Helical" evidence="1">
    <location>
        <begin position="81"/>
        <end position="99"/>
    </location>
</feature>
<sequence>MLLPNRRSPDFLLVIAGALFGVGLAARFAFGEGPVAWVLLICAFPPAFEAELVRRSGQIGAMIYSRDQDEISSLTYDRSGAILRCVFMTIVLGSTYLFGRGGYNLIPDSVWAVPLLVGPVIAYVIWGGWSYRRRIVAAARSGSWSKRRPR</sequence>
<dbReference type="AlphaFoldDB" id="A0A4R6FPJ7"/>
<proteinExistence type="predicted"/>
<keyword evidence="1" id="KW-0812">Transmembrane</keyword>
<organism evidence="2 3">
    <name type="scientific">Stakelama pacifica</name>
    <dbReference type="NCBI Taxonomy" id="517720"/>
    <lineage>
        <taxon>Bacteria</taxon>
        <taxon>Pseudomonadati</taxon>
        <taxon>Pseudomonadota</taxon>
        <taxon>Alphaproteobacteria</taxon>
        <taxon>Sphingomonadales</taxon>
        <taxon>Sphingomonadaceae</taxon>
        <taxon>Stakelama</taxon>
    </lineage>
</organism>
<dbReference type="Proteomes" id="UP000295493">
    <property type="component" value="Unassembled WGS sequence"/>
</dbReference>
<evidence type="ECO:0000313" key="2">
    <source>
        <dbReference type="EMBL" id="TDN83586.1"/>
    </source>
</evidence>
<accession>A0A4R6FPJ7</accession>
<evidence type="ECO:0000313" key="3">
    <source>
        <dbReference type="Proteomes" id="UP000295493"/>
    </source>
</evidence>
<dbReference type="EMBL" id="SNWD01000004">
    <property type="protein sequence ID" value="TDN83586.1"/>
    <property type="molecule type" value="Genomic_DNA"/>
</dbReference>
<comment type="caution">
    <text evidence="2">The sequence shown here is derived from an EMBL/GenBank/DDBJ whole genome shotgun (WGS) entry which is preliminary data.</text>
</comment>
<name>A0A4R6FPJ7_9SPHN</name>
<gene>
    <name evidence="2" type="ORF">EV664_10469</name>
</gene>